<keyword evidence="3" id="KW-1185">Reference proteome</keyword>
<gene>
    <name evidence="2" type="ORF">ACH429_03615</name>
</gene>
<organism evidence="2 3">
    <name type="scientific">Streptomyces pathocidini</name>
    <dbReference type="NCBI Taxonomy" id="1650571"/>
    <lineage>
        <taxon>Bacteria</taxon>
        <taxon>Bacillati</taxon>
        <taxon>Actinomycetota</taxon>
        <taxon>Actinomycetes</taxon>
        <taxon>Kitasatosporales</taxon>
        <taxon>Streptomycetaceae</taxon>
        <taxon>Streptomyces</taxon>
    </lineage>
</organism>
<comment type="caution">
    <text evidence="2">The sequence shown here is derived from an EMBL/GenBank/DDBJ whole genome shotgun (WGS) entry which is preliminary data.</text>
</comment>
<name>A0ABW7UKL7_9ACTN</name>
<evidence type="ECO:0000256" key="1">
    <source>
        <dbReference type="SAM" id="SignalP"/>
    </source>
</evidence>
<reference evidence="2 3" key="1">
    <citation type="submission" date="2024-10" db="EMBL/GenBank/DDBJ databases">
        <title>The Natural Products Discovery Center: Release of the First 8490 Sequenced Strains for Exploring Actinobacteria Biosynthetic Diversity.</title>
        <authorList>
            <person name="Kalkreuter E."/>
            <person name="Kautsar S.A."/>
            <person name="Yang D."/>
            <person name="Bader C.D."/>
            <person name="Teijaro C.N."/>
            <person name="Fluegel L."/>
            <person name="Davis C.M."/>
            <person name="Simpson J.R."/>
            <person name="Lauterbach L."/>
            <person name="Steele A.D."/>
            <person name="Gui C."/>
            <person name="Meng S."/>
            <person name="Li G."/>
            <person name="Viehrig K."/>
            <person name="Ye F."/>
            <person name="Su P."/>
            <person name="Kiefer A.F."/>
            <person name="Nichols A."/>
            <person name="Cepeda A.J."/>
            <person name="Yan W."/>
            <person name="Fan B."/>
            <person name="Jiang Y."/>
            <person name="Adhikari A."/>
            <person name="Zheng C.-J."/>
            <person name="Schuster L."/>
            <person name="Cowan T.M."/>
            <person name="Smanski M.J."/>
            <person name="Chevrette M.G."/>
            <person name="De Carvalho L.P.S."/>
            <person name="Shen B."/>
        </authorList>
    </citation>
    <scope>NUCLEOTIDE SEQUENCE [LARGE SCALE GENOMIC DNA]</scope>
    <source>
        <strain evidence="2 3">NPDC020327</strain>
    </source>
</reference>
<dbReference type="Proteomes" id="UP001611548">
    <property type="component" value="Unassembled WGS sequence"/>
</dbReference>
<protein>
    <submittedName>
        <fullName evidence="2">Uncharacterized protein</fullName>
    </submittedName>
</protein>
<sequence>MNFKKLGVTAGVAIIGAALIITAQGSAQAAPAKPVSASATTGESVNSPRALGSLVNAARAVGKGVAAGAKTADNMLQHGSIFGFSSKVPEGVSVETAFDK</sequence>
<feature type="chain" id="PRO_5047070953" evidence="1">
    <location>
        <begin position="30"/>
        <end position="100"/>
    </location>
</feature>
<evidence type="ECO:0000313" key="3">
    <source>
        <dbReference type="Proteomes" id="UP001611548"/>
    </source>
</evidence>
<keyword evidence="1" id="KW-0732">Signal</keyword>
<dbReference type="EMBL" id="JBIRWE010000001">
    <property type="protein sequence ID" value="MFI1963218.1"/>
    <property type="molecule type" value="Genomic_DNA"/>
</dbReference>
<proteinExistence type="predicted"/>
<accession>A0ABW7UKL7</accession>
<feature type="signal peptide" evidence="1">
    <location>
        <begin position="1"/>
        <end position="29"/>
    </location>
</feature>
<dbReference type="RefSeq" id="WP_055472949.1">
    <property type="nucleotide sequence ID" value="NZ_JBIRWE010000001.1"/>
</dbReference>
<evidence type="ECO:0000313" key="2">
    <source>
        <dbReference type="EMBL" id="MFI1963218.1"/>
    </source>
</evidence>